<dbReference type="PANTHER" id="PTHR23079:SF55">
    <property type="entry name" value="RNA-DIRECTED RNA POLYMERASE"/>
    <property type="match status" value="1"/>
</dbReference>
<dbReference type="InParanoid" id="A0A286UWM9"/>
<organism evidence="3 4">
    <name type="scientific">Pyrrhoderma noxium</name>
    <dbReference type="NCBI Taxonomy" id="2282107"/>
    <lineage>
        <taxon>Eukaryota</taxon>
        <taxon>Fungi</taxon>
        <taxon>Dikarya</taxon>
        <taxon>Basidiomycota</taxon>
        <taxon>Agaricomycotina</taxon>
        <taxon>Agaricomycetes</taxon>
        <taxon>Hymenochaetales</taxon>
        <taxon>Hymenochaetaceae</taxon>
        <taxon>Pyrrhoderma</taxon>
    </lineage>
</organism>
<keyword evidence="1" id="KW-0696">RNA-directed RNA polymerase</keyword>
<keyword evidence="1" id="KW-0694">RNA-binding</keyword>
<dbReference type="EC" id="2.7.7.48" evidence="1"/>
<dbReference type="EMBL" id="NBII01000001">
    <property type="protein sequence ID" value="PAV24009.1"/>
    <property type="molecule type" value="Genomic_DNA"/>
</dbReference>
<evidence type="ECO:0000313" key="3">
    <source>
        <dbReference type="EMBL" id="PAV24009.1"/>
    </source>
</evidence>
<proteinExistence type="inferred from homology"/>
<dbReference type="OrthoDB" id="6513042at2759"/>
<keyword evidence="4" id="KW-1185">Reference proteome</keyword>
<comment type="similarity">
    <text evidence="1">Belongs to the RdRP family.</text>
</comment>
<evidence type="ECO:0000313" key="4">
    <source>
        <dbReference type="Proteomes" id="UP000217199"/>
    </source>
</evidence>
<dbReference type="PANTHER" id="PTHR23079">
    <property type="entry name" value="RNA-DEPENDENT RNA POLYMERASE"/>
    <property type="match status" value="1"/>
</dbReference>
<dbReference type="GO" id="GO:0003723">
    <property type="term" value="F:RNA binding"/>
    <property type="evidence" value="ECO:0007669"/>
    <property type="project" value="UniProtKB-KW"/>
</dbReference>
<dbReference type="InterPro" id="IPR007855">
    <property type="entry name" value="RDRP"/>
</dbReference>
<accession>A0A286UWM9</accession>
<dbReference type="InterPro" id="IPR057596">
    <property type="entry name" value="RDRP_core"/>
</dbReference>
<dbReference type="Pfam" id="PF05183">
    <property type="entry name" value="RdRP"/>
    <property type="match status" value="1"/>
</dbReference>
<evidence type="ECO:0000259" key="2">
    <source>
        <dbReference type="Pfam" id="PF05183"/>
    </source>
</evidence>
<comment type="caution">
    <text evidence="3">The sequence shown here is derived from an EMBL/GenBank/DDBJ whole genome shotgun (WGS) entry which is preliminary data.</text>
</comment>
<dbReference type="Proteomes" id="UP000217199">
    <property type="component" value="Unassembled WGS sequence"/>
</dbReference>
<protein>
    <recommendedName>
        <fullName evidence="1">RNA-dependent RNA polymerase</fullName>
        <ecNumber evidence="1">2.7.7.48</ecNumber>
    </recommendedName>
</protein>
<dbReference type="GO" id="GO:0003968">
    <property type="term" value="F:RNA-directed RNA polymerase activity"/>
    <property type="evidence" value="ECO:0007669"/>
    <property type="project" value="UniProtKB-KW"/>
</dbReference>
<feature type="domain" description="RDRP core" evidence="2">
    <location>
        <begin position="326"/>
        <end position="923"/>
    </location>
</feature>
<dbReference type="AlphaFoldDB" id="A0A286UWM9"/>
<dbReference type="FunCoup" id="A0A286UWM9">
    <property type="interactions" value="3"/>
</dbReference>
<dbReference type="GO" id="GO:0030422">
    <property type="term" value="P:siRNA processing"/>
    <property type="evidence" value="ECO:0007669"/>
    <property type="project" value="TreeGrafter"/>
</dbReference>
<name>A0A286UWM9_9AGAM</name>
<gene>
    <name evidence="3" type="ORF">PNOK_0107700</name>
</gene>
<sequence>MNLSTYFRIFVQIPKIVDELCKMDIISLLTSPEYQRMFGMFSRQSPPSVAVKTLEIGTWLKSTPNSFAVEWDYQYDMNGAKLVIDRGRKTIEVCIRRQQSIPEEIRLSINFSCVKSIKIGHEEGSTPYIYFELLNACALERTVDGTRSRQRISSIDENHKQISSYVFHLRLGLGDVDDIKLFLNICEKAKLQKPLKMLVTPVRLDLYNVVNLETLFSGWYEQFSWSICFYLEGALRDGLLVIDDFQCESWDNISTLIPSYPDEADILIRNFIQDCRLNFWGDNLPHASRLEELGKVFTGALADDTQRANLQLQIKREGRTCRVITFTPTRMLLDGPYPAQSNRILRQWDQYSECFIRVNFRDENWLHYRQNRLVDNKSILKERVGDILKNGFDLCGKHFEFLGYASSSLRDHNVWFMTPFNDPDSGYVNAARIRSEAGDFSGELRYPARYAARLAQAFTTTNPSIRLRRSNWRMIEDLGTKPYLHTDGVGTISRSLGSQIWNELCRLNPRLQNRVSPTAYQIRFLGFKGVVAIDEDLEGIQMCLRESMKKFDVHEDENAEIEIANSFHTPGTMFLNRPLIMLLEGLGVAKNHFIDLLEIEISEVYESHKSTDSLVRTLRKHTLGSPFGFVTILSRLSKKYGLDISPENPVKCRIPVPNSWSLVGIADEGPAYIEQKRYTGQEVFTLQENQIYACIQDRPSSERIYVQGYCNLSRSPTVNPGDVRRVFAIGKPPDDMICAFRSQVNVVVLPSIGSRSLASCLSGGDLDGDKYDLCQHEDFIISGNEHPAEFPPVDKLEINTDELLVFDSTTNTSRQEPEKIIPFVCDFIAEYINSDVLGILSNMHLRIADSSKDGIFDSRCIKIAELCNKAVDYGKNGSPVDILDVPGLGNKEKPDWMKNEFYDPNSSLDKYYESQRALGEIFRYMDSQTEDSLRNNYRWGTTYDPIYDALNPDICEELDNYDDIQSPTERDPQSIIDAFRDKLKYISASCIPTSVSKERLTEEELILGIIAAKCPQHRWREERIIRMRERTMKLEEETRRELVPSRFSEMDLRDIKRSLKIAWECWKVVKDEIASLEYIYMLFEEDEKDVAEGSVMVFVY</sequence>
<keyword evidence="1" id="KW-0808">Transferase</keyword>
<keyword evidence="1" id="KW-0548">Nucleotidyltransferase</keyword>
<dbReference type="GO" id="GO:0031380">
    <property type="term" value="C:nuclear RNA-directed RNA polymerase complex"/>
    <property type="evidence" value="ECO:0007669"/>
    <property type="project" value="TreeGrafter"/>
</dbReference>
<comment type="catalytic activity">
    <reaction evidence="1">
        <text>RNA(n) + a ribonucleoside 5'-triphosphate = RNA(n+1) + diphosphate</text>
        <dbReference type="Rhea" id="RHEA:21248"/>
        <dbReference type="Rhea" id="RHEA-COMP:14527"/>
        <dbReference type="Rhea" id="RHEA-COMP:17342"/>
        <dbReference type="ChEBI" id="CHEBI:33019"/>
        <dbReference type="ChEBI" id="CHEBI:61557"/>
        <dbReference type="ChEBI" id="CHEBI:140395"/>
        <dbReference type="EC" id="2.7.7.48"/>
    </reaction>
</comment>
<dbReference type="STRING" id="2282107.A0A286UWM9"/>
<reference evidence="3 4" key="1">
    <citation type="journal article" date="2017" name="Mol. Ecol.">
        <title>Comparative and population genomic landscape of Phellinus noxius: A hypervariable fungus causing root rot in trees.</title>
        <authorList>
            <person name="Chung C.L."/>
            <person name="Lee T.J."/>
            <person name="Akiba M."/>
            <person name="Lee H.H."/>
            <person name="Kuo T.H."/>
            <person name="Liu D."/>
            <person name="Ke H.M."/>
            <person name="Yokoi T."/>
            <person name="Roa M.B."/>
            <person name="Lu M.J."/>
            <person name="Chang Y.Y."/>
            <person name="Ann P.J."/>
            <person name="Tsai J.N."/>
            <person name="Chen C.Y."/>
            <person name="Tzean S.S."/>
            <person name="Ota Y."/>
            <person name="Hattori T."/>
            <person name="Sahashi N."/>
            <person name="Liou R.F."/>
            <person name="Kikuchi T."/>
            <person name="Tsai I.J."/>
        </authorList>
    </citation>
    <scope>NUCLEOTIDE SEQUENCE [LARGE SCALE GENOMIC DNA]</scope>
    <source>
        <strain evidence="3 4">FFPRI411160</strain>
    </source>
</reference>
<evidence type="ECO:0000256" key="1">
    <source>
        <dbReference type="RuleBase" id="RU363098"/>
    </source>
</evidence>